<dbReference type="STRING" id="45354.A0A1L0BQT5"/>
<name>A0A1L0BQT5_9ASCO</name>
<dbReference type="AlphaFoldDB" id="A0A1L0BQT5"/>
<sequence>MWWPFGTGDKDTKELKKELPSDLQSFFEKANPQTHKSSAGENSAKDSIVDRILAREHHEYSHDFDAYKREELLKKVTGINCAEIQQAVVDCYQGWSFLSSNHCTDEIRRTTKCMDVQNKALRQLRYESCYNKPQCEQIRILVDMLFVNNFGQYGESMNEETEKKFENEVDSMFDRVWK</sequence>
<keyword evidence="4" id="KW-1185">Reference proteome</keyword>
<dbReference type="EMBL" id="LT635759">
    <property type="protein sequence ID" value="SGZ53611.1"/>
    <property type="molecule type" value="Genomic_DNA"/>
</dbReference>
<reference evidence="3 4" key="1">
    <citation type="submission" date="2016-10" db="EMBL/GenBank/DDBJ databases">
        <authorList>
            <person name="de Groot N.N."/>
        </authorList>
    </citation>
    <scope>NUCLEOTIDE SEQUENCE [LARGE SCALE GENOMIC DNA]</scope>
    <source>
        <strain evidence="1 4">CBS 141442</strain>
        <strain evidence="2 3">PYCC 4715</strain>
    </source>
</reference>
<dbReference type="Proteomes" id="UP000182334">
    <property type="component" value="Chromosome IV"/>
</dbReference>
<proteinExistence type="predicted"/>
<evidence type="ECO:0000313" key="2">
    <source>
        <dbReference type="EMBL" id="SGZ58313.1"/>
    </source>
</evidence>
<evidence type="ECO:0000313" key="1">
    <source>
        <dbReference type="EMBL" id="SGZ53611.1"/>
    </source>
</evidence>
<dbReference type="OrthoDB" id="4072599at2759"/>
<dbReference type="EMBL" id="LT635769">
    <property type="protein sequence ID" value="SGZ58313.1"/>
    <property type="molecule type" value="Genomic_DNA"/>
</dbReference>
<accession>A0A1L0BQT5</accession>
<protein>
    <submittedName>
        <fullName evidence="2">CIC11C00000002114</fullName>
    </submittedName>
    <submittedName>
        <fullName evidence="1">CIC11C00000004421</fullName>
    </submittedName>
</protein>
<organism evidence="1 4">
    <name type="scientific">Sungouiella intermedia</name>
    <dbReference type="NCBI Taxonomy" id="45354"/>
    <lineage>
        <taxon>Eukaryota</taxon>
        <taxon>Fungi</taxon>
        <taxon>Dikarya</taxon>
        <taxon>Ascomycota</taxon>
        <taxon>Saccharomycotina</taxon>
        <taxon>Pichiomycetes</taxon>
        <taxon>Metschnikowiaceae</taxon>
        <taxon>Sungouiella</taxon>
    </lineage>
</organism>
<gene>
    <name evidence="2" type="ORF">SAMEA4029009_CIC11G00000002114</name>
    <name evidence="1" type="ORF">SAMEA4029010_CIC11G00000004421</name>
</gene>
<dbReference type="Proteomes" id="UP000182259">
    <property type="component" value="Chromosome VI"/>
</dbReference>
<evidence type="ECO:0000313" key="4">
    <source>
        <dbReference type="Proteomes" id="UP000182334"/>
    </source>
</evidence>
<evidence type="ECO:0000313" key="3">
    <source>
        <dbReference type="Proteomes" id="UP000182259"/>
    </source>
</evidence>